<gene>
    <name evidence="9 11" type="primary">coaD</name>
    <name evidence="11" type="ORF">SCHIN_v1c10570</name>
</gene>
<dbReference type="SUPFAM" id="SSF52374">
    <property type="entry name" value="Nucleotidylyl transferase"/>
    <property type="match status" value="1"/>
</dbReference>
<dbReference type="InterPro" id="IPR004821">
    <property type="entry name" value="Cyt_trans-like"/>
</dbReference>
<evidence type="ECO:0000256" key="1">
    <source>
        <dbReference type="ARBA" id="ARBA00022490"/>
    </source>
</evidence>
<dbReference type="RefSeq" id="WP_166508614.1">
    <property type="nucleotide sequence ID" value="NZ_CP043026.1"/>
</dbReference>
<keyword evidence="1 9" id="KW-0963">Cytoplasm</keyword>
<dbReference type="Gene3D" id="3.40.50.620">
    <property type="entry name" value="HUPs"/>
    <property type="match status" value="1"/>
</dbReference>
<dbReference type="NCBIfam" id="TIGR01510">
    <property type="entry name" value="coaD_prev_kdtB"/>
    <property type="match status" value="1"/>
</dbReference>
<evidence type="ECO:0000259" key="10">
    <source>
        <dbReference type="Pfam" id="PF01467"/>
    </source>
</evidence>
<dbReference type="PRINTS" id="PR01020">
    <property type="entry name" value="LPSBIOSNTHSS"/>
</dbReference>
<dbReference type="PANTHER" id="PTHR21342:SF1">
    <property type="entry name" value="PHOSPHOPANTETHEINE ADENYLYLTRANSFERASE"/>
    <property type="match status" value="1"/>
</dbReference>
<keyword evidence="3 9" id="KW-0548">Nucleotidyltransferase</keyword>
<dbReference type="InterPro" id="IPR014729">
    <property type="entry name" value="Rossmann-like_a/b/a_fold"/>
</dbReference>
<comment type="subcellular location">
    <subcellularLocation>
        <location evidence="9">Cytoplasm</location>
    </subcellularLocation>
</comment>
<dbReference type="HAMAP" id="MF_00151">
    <property type="entry name" value="PPAT_bact"/>
    <property type="match status" value="1"/>
</dbReference>
<dbReference type="UniPathway" id="UPA00241">
    <property type="reaction ID" value="UER00355"/>
</dbReference>
<comment type="catalytic activity">
    <reaction evidence="8 9">
        <text>(R)-4'-phosphopantetheine + ATP + H(+) = 3'-dephospho-CoA + diphosphate</text>
        <dbReference type="Rhea" id="RHEA:19801"/>
        <dbReference type="ChEBI" id="CHEBI:15378"/>
        <dbReference type="ChEBI" id="CHEBI:30616"/>
        <dbReference type="ChEBI" id="CHEBI:33019"/>
        <dbReference type="ChEBI" id="CHEBI:57328"/>
        <dbReference type="ChEBI" id="CHEBI:61723"/>
        <dbReference type="EC" id="2.7.7.3"/>
    </reaction>
</comment>
<dbReference type="PANTHER" id="PTHR21342">
    <property type="entry name" value="PHOSPHOPANTETHEINE ADENYLYLTRANSFERASE"/>
    <property type="match status" value="1"/>
</dbReference>
<proteinExistence type="inferred from homology"/>
<keyword evidence="4 9" id="KW-0547">Nucleotide-binding</keyword>
<dbReference type="KEGG" id="schi:SCHIN_v1c10570"/>
<evidence type="ECO:0000256" key="7">
    <source>
        <dbReference type="ARBA" id="ARBA00022993"/>
    </source>
</evidence>
<evidence type="ECO:0000256" key="3">
    <source>
        <dbReference type="ARBA" id="ARBA00022695"/>
    </source>
</evidence>
<comment type="similarity">
    <text evidence="9">Belongs to the bacterial CoaD family.</text>
</comment>
<dbReference type="InterPro" id="IPR001980">
    <property type="entry name" value="PPAT"/>
</dbReference>
<feature type="binding site" evidence="9">
    <location>
        <begin position="123"/>
        <end position="129"/>
    </location>
    <ligand>
        <name>ATP</name>
        <dbReference type="ChEBI" id="CHEBI:30616"/>
    </ligand>
</feature>
<organism evidence="11 12">
    <name type="scientific">Spiroplasma chinense</name>
    <dbReference type="NCBI Taxonomy" id="216932"/>
    <lineage>
        <taxon>Bacteria</taxon>
        <taxon>Bacillati</taxon>
        <taxon>Mycoplasmatota</taxon>
        <taxon>Mollicutes</taxon>
        <taxon>Entomoplasmatales</taxon>
        <taxon>Spiroplasmataceae</taxon>
        <taxon>Spiroplasma</taxon>
    </lineage>
</organism>
<evidence type="ECO:0000256" key="6">
    <source>
        <dbReference type="ARBA" id="ARBA00022842"/>
    </source>
</evidence>
<feature type="site" description="Transition state stabilizer" evidence="9">
    <location>
        <position position="16"/>
    </location>
</feature>
<evidence type="ECO:0000256" key="5">
    <source>
        <dbReference type="ARBA" id="ARBA00022840"/>
    </source>
</evidence>
<dbReference type="EMBL" id="CP043026">
    <property type="protein sequence ID" value="QEH62250.1"/>
    <property type="molecule type" value="Genomic_DNA"/>
</dbReference>
<feature type="binding site" evidence="9">
    <location>
        <position position="87"/>
    </location>
    <ligand>
        <name>substrate</name>
    </ligand>
</feature>
<evidence type="ECO:0000313" key="12">
    <source>
        <dbReference type="Proteomes" id="UP000323144"/>
    </source>
</evidence>
<dbReference type="Pfam" id="PF01467">
    <property type="entry name" value="CTP_transf_like"/>
    <property type="match status" value="1"/>
</dbReference>
<feature type="binding site" evidence="9">
    <location>
        <position position="8"/>
    </location>
    <ligand>
        <name>substrate</name>
    </ligand>
</feature>
<comment type="pathway">
    <text evidence="9">Cofactor biosynthesis; coenzyme A biosynthesis; CoA from (R)-pantothenate: step 4/5.</text>
</comment>
<comment type="function">
    <text evidence="9">Reversibly transfers an adenylyl group from ATP to 4'-phosphopantetheine, yielding dephospho-CoA (dPCoA) and pyrophosphate.</text>
</comment>
<feature type="binding site" evidence="9">
    <location>
        <position position="73"/>
    </location>
    <ligand>
        <name>substrate</name>
    </ligand>
</feature>
<protein>
    <recommendedName>
        <fullName evidence="9">Phosphopantetheine adenylyltransferase</fullName>
        <ecNumber evidence="9">2.7.7.3</ecNumber>
    </recommendedName>
    <alternativeName>
        <fullName evidence="9">Dephospho-CoA pyrophosphorylase</fullName>
    </alternativeName>
    <alternativeName>
        <fullName evidence="9">Pantetheine-phosphate adenylyltransferase</fullName>
        <shortName evidence="9">PPAT</shortName>
    </alternativeName>
</protein>
<evidence type="ECO:0000256" key="4">
    <source>
        <dbReference type="ARBA" id="ARBA00022741"/>
    </source>
</evidence>
<reference evidence="11 12" key="1">
    <citation type="submission" date="2019-08" db="EMBL/GenBank/DDBJ databases">
        <title>Complete genome sequence of Spiroplasma chinense CCH (DSM 19755).</title>
        <authorList>
            <person name="Shen H.-Y."/>
            <person name="Lin Y.-C."/>
            <person name="Chou L."/>
            <person name="Kuo C.-H."/>
        </authorList>
    </citation>
    <scope>NUCLEOTIDE SEQUENCE [LARGE SCALE GENOMIC DNA]</scope>
    <source>
        <strain evidence="11 12">CCH</strain>
    </source>
</reference>
<dbReference type="EC" id="2.7.7.3" evidence="9"/>
<name>A0A5B9Y5M4_9MOLU</name>
<feature type="binding site" evidence="9">
    <location>
        <position position="98"/>
    </location>
    <ligand>
        <name>ATP</name>
        <dbReference type="ChEBI" id="CHEBI:30616"/>
    </ligand>
</feature>
<keyword evidence="12" id="KW-1185">Reference proteome</keyword>
<evidence type="ECO:0000256" key="9">
    <source>
        <dbReference type="HAMAP-Rule" id="MF_00151"/>
    </source>
</evidence>
<dbReference type="GO" id="GO:0015937">
    <property type="term" value="P:coenzyme A biosynthetic process"/>
    <property type="evidence" value="ECO:0007669"/>
    <property type="project" value="UniProtKB-UniRule"/>
</dbReference>
<dbReference type="AlphaFoldDB" id="A0A5B9Y5M4"/>
<evidence type="ECO:0000313" key="11">
    <source>
        <dbReference type="EMBL" id="QEH62250.1"/>
    </source>
</evidence>
<feature type="domain" description="Cytidyltransferase-like" evidence="10">
    <location>
        <begin position="4"/>
        <end position="133"/>
    </location>
</feature>
<evidence type="ECO:0000256" key="8">
    <source>
        <dbReference type="ARBA" id="ARBA00029346"/>
    </source>
</evidence>
<accession>A0A5B9Y5M4</accession>
<feature type="binding site" evidence="9">
    <location>
        <position position="16"/>
    </location>
    <ligand>
        <name>ATP</name>
        <dbReference type="ChEBI" id="CHEBI:30616"/>
    </ligand>
</feature>
<feature type="binding site" evidence="9">
    <location>
        <begin position="88"/>
        <end position="90"/>
    </location>
    <ligand>
        <name>ATP</name>
        <dbReference type="ChEBI" id="CHEBI:30616"/>
    </ligand>
</feature>
<keyword evidence="6 9" id="KW-0460">Magnesium</keyword>
<dbReference type="GO" id="GO:0004595">
    <property type="term" value="F:pantetheine-phosphate adenylyltransferase activity"/>
    <property type="evidence" value="ECO:0007669"/>
    <property type="project" value="UniProtKB-UniRule"/>
</dbReference>
<comment type="subunit">
    <text evidence="9">Homohexamer.</text>
</comment>
<keyword evidence="5 9" id="KW-0067">ATP-binding</keyword>
<dbReference type="GO" id="GO:0005524">
    <property type="term" value="F:ATP binding"/>
    <property type="evidence" value="ECO:0007669"/>
    <property type="project" value="UniProtKB-KW"/>
</dbReference>
<evidence type="ECO:0000256" key="2">
    <source>
        <dbReference type="ARBA" id="ARBA00022679"/>
    </source>
</evidence>
<keyword evidence="7 9" id="KW-0173">Coenzyme A biosynthesis</keyword>
<dbReference type="NCBIfam" id="TIGR00125">
    <property type="entry name" value="cyt_tran_rel"/>
    <property type="match status" value="1"/>
</dbReference>
<sequence length="141" mass="16278">MIAIYPGSFNPFHQGHLEVLKKGLALFEKVYVVVTKNILKEQESNFEQRVETLKQMINGLEGCEVLINENKLSAELAKELKASYMIRGVRDAKDFNYELELSDANKYLNKELETIIFIADSESREISSSRIKEIERYKKGE</sequence>
<dbReference type="Proteomes" id="UP000323144">
    <property type="component" value="Chromosome"/>
</dbReference>
<feature type="binding site" evidence="9">
    <location>
        <position position="40"/>
    </location>
    <ligand>
        <name>substrate</name>
    </ligand>
</feature>
<keyword evidence="2 9" id="KW-0808">Transferase</keyword>
<feature type="binding site" evidence="9">
    <location>
        <begin position="8"/>
        <end position="9"/>
    </location>
    <ligand>
        <name>ATP</name>
        <dbReference type="ChEBI" id="CHEBI:30616"/>
    </ligand>
</feature>
<dbReference type="GO" id="GO:0005737">
    <property type="term" value="C:cytoplasm"/>
    <property type="evidence" value="ECO:0007669"/>
    <property type="project" value="UniProtKB-SubCell"/>
</dbReference>
<comment type="cofactor">
    <cofactor evidence="9">
        <name>Mg(2+)</name>
        <dbReference type="ChEBI" id="CHEBI:18420"/>
    </cofactor>
</comment>